<feature type="signal peptide" evidence="2">
    <location>
        <begin position="1"/>
        <end position="19"/>
    </location>
</feature>
<keyword evidence="4" id="KW-1185">Reference proteome</keyword>
<feature type="region of interest" description="Disordered" evidence="1">
    <location>
        <begin position="19"/>
        <end position="75"/>
    </location>
</feature>
<accession>A0A848H779</accession>
<dbReference type="Proteomes" id="UP000541185">
    <property type="component" value="Unassembled WGS sequence"/>
</dbReference>
<sequence>MRISSILVLAVALAGPALAQKPSAYPSKGQSASQQSKDDHDCQAWAQQNTGVNPAQAQQAANAPPPPRSGGVARGAVAGATVGAIADGDTGKAAAAGAVVGGARQNRQRREAQAAQNAGGASAMTAYWNAYANCMGNRGYSMK</sequence>
<evidence type="ECO:0000313" key="4">
    <source>
        <dbReference type="Proteomes" id="UP000541185"/>
    </source>
</evidence>
<reference evidence="3 4" key="1">
    <citation type="submission" date="2020-04" db="EMBL/GenBank/DDBJ databases">
        <title>Ramlibacter sp. G-1-2-2 isolated from soil.</title>
        <authorList>
            <person name="Dahal R.H."/>
        </authorList>
    </citation>
    <scope>NUCLEOTIDE SEQUENCE [LARGE SCALE GENOMIC DNA]</scope>
    <source>
        <strain evidence="3 4">G-1-2-2</strain>
    </source>
</reference>
<evidence type="ECO:0000313" key="3">
    <source>
        <dbReference type="EMBL" id="NML45762.1"/>
    </source>
</evidence>
<evidence type="ECO:0008006" key="5">
    <source>
        <dbReference type="Google" id="ProtNLM"/>
    </source>
</evidence>
<name>A0A848H779_9BURK</name>
<evidence type="ECO:0000256" key="1">
    <source>
        <dbReference type="SAM" id="MobiDB-lite"/>
    </source>
</evidence>
<dbReference type="EMBL" id="JABBFX010000001">
    <property type="protein sequence ID" value="NML45762.1"/>
    <property type="molecule type" value="Genomic_DNA"/>
</dbReference>
<proteinExistence type="predicted"/>
<dbReference type="AlphaFoldDB" id="A0A848H779"/>
<keyword evidence="2" id="KW-0732">Signal</keyword>
<feature type="chain" id="PRO_5032421364" description="YMGG-like Gly-zipper domain-containing protein" evidence="2">
    <location>
        <begin position="20"/>
        <end position="143"/>
    </location>
</feature>
<evidence type="ECO:0000256" key="2">
    <source>
        <dbReference type="SAM" id="SignalP"/>
    </source>
</evidence>
<comment type="caution">
    <text evidence="3">The sequence shown here is derived from an EMBL/GenBank/DDBJ whole genome shotgun (WGS) entry which is preliminary data.</text>
</comment>
<feature type="compositionally biased region" description="Low complexity" evidence="1">
    <location>
        <begin position="53"/>
        <end position="62"/>
    </location>
</feature>
<protein>
    <recommendedName>
        <fullName evidence="5">YMGG-like Gly-zipper domain-containing protein</fullName>
    </recommendedName>
</protein>
<organism evidence="3 4">
    <name type="scientific">Ramlibacter agri</name>
    <dbReference type="NCBI Taxonomy" id="2728837"/>
    <lineage>
        <taxon>Bacteria</taxon>
        <taxon>Pseudomonadati</taxon>
        <taxon>Pseudomonadota</taxon>
        <taxon>Betaproteobacteria</taxon>
        <taxon>Burkholderiales</taxon>
        <taxon>Comamonadaceae</taxon>
        <taxon>Ramlibacter</taxon>
    </lineage>
</organism>
<dbReference type="RefSeq" id="WP_169419832.1">
    <property type="nucleotide sequence ID" value="NZ_JABBFX010000001.1"/>
</dbReference>
<gene>
    <name evidence="3" type="ORF">HHL11_18585</name>
</gene>